<gene>
    <name evidence="1" type="ORF">ACFPU1_09095</name>
</gene>
<reference evidence="2" key="1">
    <citation type="journal article" date="2019" name="Int. J. Syst. Evol. Microbiol.">
        <title>The Global Catalogue of Microorganisms (GCM) 10K type strain sequencing project: providing services to taxonomists for standard genome sequencing and annotation.</title>
        <authorList>
            <consortium name="The Broad Institute Genomics Platform"/>
            <consortium name="The Broad Institute Genome Sequencing Center for Infectious Disease"/>
            <person name="Wu L."/>
            <person name="Ma J."/>
        </authorList>
    </citation>
    <scope>NUCLEOTIDE SEQUENCE [LARGE SCALE GENOMIC DNA]</scope>
    <source>
        <strain evidence="2">CECT 7184</strain>
    </source>
</reference>
<evidence type="ECO:0000313" key="1">
    <source>
        <dbReference type="EMBL" id="MFC5712937.1"/>
    </source>
</evidence>
<proteinExistence type="predicted"/>
<name>A0ABW0YNB0_9BACI</name>
<comment type="caution">
    <text evidence="1">The sequence shown here is derived from an EMBL/GenBank/DDBJ whole genome shotgun (WGS) entry which is preliminary data.</text>
</comment>
<keyword evidence="2" id="KW-1185">Reference proteome</keyword>
<sequence>MLKALLYIKDLMSEILHSIFAFEYEHLFEDELTTDMIKEAAKRK</sequence>
<organism evidence="1 2">
    <name type="scientific">Thalassorhabdus alkalitolerans</name>
    <dbReference type="NCBI Taxonomy" id="2282697"/>
    <lineage>
        <taxon>Bacteria</taxon>
        <taxon>Bacillati</taxon>
        <taxon>Bacillota</taxon>
        <taxon>Bacilli</taxon>
        <taxon>Bacillales</taxon>
        <taxon>Bacillaceae</taxon>
        <taxon>Thalassorhabdus</taxon>
    </lineage>
</organism>
<protein>
    <submittedName>
        <fullName evidence="1">Uncharacterized protein</fullName>
    </submittedName>
</protein>
<dbReference type="EMBL" id="JBHSOZ010000003">
    <property type="protein sequence ID" value="MFC5712937.1"/>
    <property type="molecule type" value="Genomic_DNA"/>
</dbReference>
<dbReference type="RefSeq" id="WP_269758139.1">
    <property type="nucleotide sequence ID" value="NZ_JBHSOZ010000003.1"/>
</dbReference>
<dbReference type="Proteomes" id="UP001596142">
    <property type="component" value="Unassembled WGS sequence"/>
</dbReference>
<evidence type="ECO:0000313" key="2">
    <source>
        <dbReference type="Proteomes" id="UP001596142"/>
    </source>
</evidence>
<accession>A0ABW0YNB0</accession>